<proteinExistence type="predicted"/>
<dbReference type="AlphaFoldDB" id="A0A413LY54"/>
<gene>
    <name evidence="2" type="ORF">DXA03_16810</name>
</gene>
<keyword evidence="1" id="KW-1133">Transmembrane helix</keyword>
<evidence type="ECO:0000256" key="1">
    <source>
        <dbReference type="SAM" id="Phobius"/>
    </source>
</evidence>
<evidence type="ECO:0000313" key="2">
    <source>
        <dbReference type="EMBL" id="RGZ10882.1"/>
    </source>
</evidence>
<feature type="transmembrane region" description="Helical" evidence="1">
    <location>
        <begin position="31"/>
        <end position="50"/>
    </location>
</feature>
<dbReference type="EMBL" id="QSDV01000135">
    <property type="protein sequence ID" value="RGZ10882.1"/>
    <property type="molecule type" value="Genomic_DNA"/>
</dbReference>
<comment type="caution">
    <text evidence="2">The sequence shown here is derived from an EMBL/GenBank/DDBJ whole genome shotgun (WGS) entry which is preliminary data.</text>
</comment>
<evidence type="ECO:0000313" key="3">
    <source>
        <dbReference type="Proteomes" id="UP000285209"/>
    </source>
</evidence>
<feature type="non-terminal residue" evidence="2">
    <location>
        <position position="51"/>
    </location>
</feature>
<keyword evidence="1" id="KW-0812">Transmembrane</keyword>
<name>A0A413LY54_9FIRM</name>
<accession>A0A413LY54</accession>
<keyword evidence="1" id="KW-0472">Membrane</keyword>
<protein>
    <submittedName>
        <fullName evidence="2">LysR family transcriptional regulator</fullName>
    </submittedName>
</protein>
<dbReference type="Proteomes" id="UP000285209">
    <property type="component" value="Unassembled WGS sequence"/>
</dbReference>
<organism evidence="2 3">
    <name type="scientific">Agathobacter rectalis</name>
    <dbReference type="NCBI Taxonomy" id="39491"/>
    <lineage>
        <taxon>Bacteria</taxon>
        <taxon>Bacillati</taxon>
        <taxon>Bacillota</taxon>
        <taxon>Clostridia</taxon>
        <taxon>Lachnospirales</taxon>
        <taxon>Lachnospiraceae</taxon>
        <taxon>Agathobacter</taxon>
    </lineage>
</organism>
<reference evidence="2 3" key="1">
    <citation type="submission" date="2018-08" db="EMBL/GenBank/DDBJ databases">
        <title>A genome reference for cultivated species of the human gut microbiota.</title>
        <authorList>
            <person name="Zou Y."/>
            <person name="Xue W."/>
            <person name="Luo G."/>
        </authorList>
    </citation>
    <scope>NUCLEOTIDE SEQUENCE [LARGE SCALE GENOMIC DNA]</scope>
    <source>
        <strain evidence="2 3">AM54-25XD</strain>
    </source>
</reference>
<sequence length="51" mass="6174">MYQYRIQQLLVFETEKSEVVNLELEVLKMKIIIIFIDLLMATVLFFVGRFF</sequence>